<dbReference type="RefSeq" id="WP_152751782.1">
    <property type="nucleotide sequence ID" value="NZ_JBLZPT010000043.1"/>
</dbReference>
<dbReference type="Proteomes" id="UP000325438">
    <property type="component" value="Unassembled WGS sequence"/>
</dbReference>
<evidence type="ECO:0000259" key="1">
    <source>
        <dbReference type="Pfam" id="PF18593"/>
    </source>
</evidence>
<dbReference type="AlphaFoldDB" id="A0A5N7K0S7"/>
<evidence type="ECO:0000313" key="2">
    <source>
        <dbReference type="EMBL" id="MPQ87259.1"/>
    </source>
</evidence>
<sequence length="104" mass="11971">MNKDFPELQQFLAGYFNQDWVDEHNDANEVIASFISEASPETMAIVKKELNALIAITQSEQELQDFLFSDIGCSYYYPHEWKDGVSWLKHVYSVLSESGISTDR</sequence>
<evidence type="ECO:0000313" key="3">
    <source>
        <dbReference type="Proteomes" id="UP000325438"/>
    </source>
</evidence>
<dbReference type="EMBL" id="VUBA01000228">
    <property type="protein sequence ID" value="MPQ87259.1"/>
    <property type="molecule type" value="Genomic_DNA"/>
</dbReference>
<feature type="domain" description="CdiI immunity protein" evidence="1">
    <location>
        <begin position="5"/>
        <end position="92"/>
    </location>
</feature>
<proteinExistence type="predicted"/>
<gene>
    <name evidence="2" type="ORF">F0170_26775</name>
</gene>
<reference evidence="2 3" key="1">
    <citation type="submission" date="2019-09" db="EMBL/GenBank/DDBJ databases">
        <title>The draft genomes of Allium pathogen Pseudomonas sp.</title>
        <authorList>
            <person name="Fujikawa T."/>
            <person name="Sawada H."/>
        </authorList>
    </citation>
    <scope>NUCLEOTIDE SEQUENCE [LARGE SCALE GENOMIC DNA]</scope>
    <source>
        <strain evidence="2 3">MAFF 730085</strain>
    </source>
</reference>
<organism evidence="2 3">
    <name type="scientific">Pseudomonas kitaguniensis</name>
    <dbReference type="NCBI Taxonomy" id="2607908"/>
    <lineage>
        <taxon>Bacteria</taxon>
        <taxon>Pseudomonadati</taxon>
        <taxon>Pseudomonadota</taxon>
        <taxon>Gammaproteobacteria</taxon>
        <taxon>Pseudomonadales</taxon>
        <taxon>Pseudomonadaceae</taxon>
        <taxon>Pseudomonas</taxon>
    </lineage>
</organism>
<name>A0A5N7K0S7_9PSED</name>
<protein>
    <recommendedName>
        <fullName evidence="1">CdiI immunity protein domain-containing protein</fullName>
    </recommendedName>
</protein>
<dbReference type="CDD" id="cd20687">
    <property type="entry name" value="CdiI_Ykris-like"/>
    <property type="match status" value="1"/>
</dbReference>
<accession>A0A5N7K0S7</accession>
<dbReference type="Pfam" id="PF18593">
    <property type="entry name" value="CdiI_2"/>
    <property type="match status" value="1"/>
</dbReference>
<comment type="caution">
    <text evidence="2">The sequence shown here is derived from an EMBL/GenBank/DDBJ whole genome shotgun (WGS) entry which is preliminary data.</text>
</comment>
<dbReference type="InterPro" id="IPR041129">
    <property type="entry name" value="CdiI_2"/>
</dbReference>